<evidence type="ECO:0000256" key="1">
    <source>
        <dbReference type="SAM" id="MobiDB-lite"/>
    </source>
</evidence>
<feature type="compositionally biased region" description="Basic and acidic residues" evidence="1">
    <location>
        <begin position="174"/>
        <end position="185"/>
    </location>
</feature>
<feature type="compositionally biased region" description="Basic residues" evidence="1">
    <location>
        <begin position="41"/>
        <end position="54"/>
    </location>
</feature>
<feature type="compositionally biased region" description="Basic and acidic residues" evidence="1">
    <location>
        <begin position="12"/>
        <end position="37"/>
    </location>
</feature>
<sequence length="346" mass="38728">MIISYSRISRKTFTERKIGSERTSESRTKATRRRAEPSRGSAHRRAQPSRRTARRRAEPTCGYTRPASSTITPISGTSGKLGFSYFPNLNGNRQCEFRFPQFGARRRGCTDQSNSQPHHAQPDMSTDDTDNVQTPLNGGSGTDLHTPAVDVSAANAPANAAALEEFKKMFATYEKRSEEHDKLERPSGQNPSEKSPIEKGNSESPPPPAKASEENGVEQVDLDPSDVSNNTDEDVDRHPRRTISRFTWESSPFDKPMTEEEEILYWNEQEELAEKRTELTCSKRRQARKSAGETSDIHDLRDYITKTAAEVTAVKSQIHHDTCAAPELEGARKTPFTTRISDTRVS</sequence>
<feature type="region of interest" description="Disordered" evidence="1">
    <location>
        <begin position="1"/>
        <end position="77"/>
    </location>
</feature>
<feature type="region of interest" description="Disordered" evidence="1">
    <location>
        <begin position="106"/>
        <end position="147"/>
    </location>
</feature>
<feature type="region of interest" description="Disordered" evidence="1">
    <location>
        <begin position="325"/>
        <end position="346"/>
    </location>
</feature>
<reference evidence="2" key="1">
    <citation type="submission" date="2019-12" db="EMBL/GenBank/DDBJ databases">
        <title>Genome sequencing and annotation of Brassica cretica.</title>
        <authorList>
            <person name="Studholme D.J."/>
            <person name="Sarris P.F."/>
        </authorList>
    </citation>
    <scope>NUCLEOTIDE SEQUENCE</scope>
    <source>
        <strain evidence="2">PFS-102/07</strain>
        <tissue evidence="2">Leaf</tissue>
    </source>
</reference>
<protein>
    <submittedName>
        <fullName evidence="2">Uncharacterized protein</fullName>
    </submittedName>
</protein>
<dbReference type="EMBL" id="QGKY02000246">
    <property type="protein sequence ID" value="KAF2584920.1"/>
    <property type="molecule type" value="Genomic_DNA"/>
</dbReference>
<gene>
    <name evidence="2" type="ORF">F2Q70_00037039</name>
</gene>
<feature type="region of interest" description="Disordered" evidence="1">
    <location>
        <begin position="174"/>
        <end position="254"/>
    </location>
</feature>
<name>A0A8S9JQY7_BRACR</name>
<comment type="caution">
    <text evidence="2">The sequence shown here is derived from an EMBL/GenBank/DDBJ whole genome shotgun (WGS) entry which is preliminary data.</text>
</comment>
<dbReference type="AlphaFoldDB" id="A0A8S9JQY7"/>
<organism evidence="2">
    <name type="scientific">Brassica cretica</name>
    <name type="common">Mustard</name>
    <dbReference type="NCBI Taxonomy" id="69181"/>
    <lineage>
        <taxon>Eukaryota</taxon>
        <taxon>Viridiplantae</taxon>
        <taxon>Streptophyta</taxon>
        <taxon>Embryophyta</taxon>
        <taxon>Tracheophyta</taxon>
        <taxon>Spermatophyta</taxon>
        <taxon>Magnoliopsida</taxon>
        <taxon>eudicotyledons</taxon>
        <taxon>Gunneridae</taxon>
        <taxon>Pentapetalae</taxon>
        <taxon>rosids</taxon>
        <taxon>malvids</taxon>
        <taxon>Brassicales</taxon>
        <taxon>Brassicaceae</taxon>
        <taxon>Brassiceae</taxon>
        <taxon>Brassica</taxon>
    </lineage>
</organism>
<evidence type="ECO:0000313" key="2">
    <source>
        <dbReference type="EMBL" id="KAF2584920.1"/>
    </source>
</evidence>
<feature type="compositionally biased region" description="Low complexity" evidence="1">
    <location>
        <begin position="68"/>
        <end position="77"/>
    </location>
</feature>
<proteinExistence type="predicted"/>
<accession>A0A8S9JQY7</accession>